<gene>
    <name evidence="2" type="ORF">FB391_1370</name>
</gene>
<dbReference type="InterPro" id="IPR032710">
    <property type="entry name" value="NTF2-like_dom_sf"/>
</dbReference>
<dbReference type="RefSeq" id="WP_141893727.1">
    <property type="nucleotide sequence ID" value="NZ_BAABLH010000004.1"/>
</dbReference>
<evidence type="ECO:0000313" key="3">
    <source>
        <dbReference type="Proteomes" id="UP000320235"/>
    </source>
</evidence>
<dbReference type="Proteomes" id="UP000320235">
    <property type="component" value="Unassembled WGS sequence"/>
</dbReference>
<reference evidence="2 3" key="1">
    <citation type="submission" date="2019-06" db="EMBL/GenBank/DDBJ databases">
        <title>Sequencing the genomes of 1000 actinobacteria strains.</title>
        <authorList>
            <person name="Klenk H.-P."/>
        </authorList>
    </citation>
    <scope>NUCLEOTIDE SEQUENCE [LARGE SCALE GENOMIC DNA]</scope>
    <source>
        <strain evidence="2 3">DSM 105492</strain>
    </source>
</reference>
<dbReference type="EMBL" id="VFPE01000002">
    <property type="protein sequence ID" value="TQM27358.1"/>
    <property type="molecule type" value="Genomic_DNA"/>
</dbReference>
<name>A0A543F0K4_9MICO</name>
<dbReference type="AlphaFoldDB" id="A0A543F0K4"/>
<keyword evidence="3" id="KW-1185">Reference proteome</keyword>
<comment type="caution">
    <text evidence="2">The sequence shown here is derived from an EMBL/GenBank/DDBJ whole genome shotgun (WGS) entry which is preliminary data.</text>
</comment>
<dbReference type="SUPFAM" id="SSF54427">
    <property type="entry name" value="NTF2-like"/>
    <property type="match status" value="1"/>
</dbReference>
<evidence type="ECO:0000259" key="1">
    <source>
        <dbReference type="Pfam" id="PF12680"/>
    </source>
</evidence>
<dbReference type="Pfam" id="PF12680">
    <property type="entry name" value="SnoaL_2"/>
    <property type="match status" value="1"/>
</dbReference>
<proteinExistence type="predicted"/>
<evidence type="ECO:0000313" key="2">
    <source>
        <dbReference type="EMBL" id="TQM27358.1"/>
    </source>
</evidence>
<dbReference type="Gene3D" id="3.10.450.50">
    <property type="match status" value="1"/>
</dbReference>
<dbReference type="InterPro" id="IPR037401">
    <property type="entry name" value="SnoaL-like"/>
</dbReference>
<accession>A0A543F0K4</accession>
<dbReference type="OrthoDB" id="3532676at2"/>
<feature type="domain" description="SnoaL-like" evidence="1">
    <location>
        <begin position="15"/>
        <end position="111"/>
    </location>
</feature>
<sequence length="127" mass="13737">MTINTSVAESPTLSRYYDVLRAGAEAYRDGRDLLPLLADDFVFDGPIAGRVAGGARFAHGVRGFVENVREITLLQVVTGDAAAAVLYDAEMPGGAVRFSEFFVFDGDRIAELRIQYDAADYLAKGGR</sequence>
<organism evidence="2 3">
    <name type="scientific">Microbacterium kyungheense</name>
    <dbReference type="NCBI Taxonomy" id="1263636"/>
    <lineage>
        <taxon>Bacteria</taxon>
        <taxon>Bacillati</taxon>
        <taxon>Actinomycetota</taxon>
        <taxon>Actinomycetes</taxon>
        <taxon>Micrococcales</taxon>
        <taxon>Microbacteriaceae</taxon>
        <taxon>Microbacterium</taxon>
    </lineage>
</organism>
<protein>
    <submittedName>
        <fullName evidence="2">SnoaL-like protein</fullName>
    </submittedName>
</protein>